<feature type="compositionally biased region" description="Basic and acidic residues" evidence="1">
    <location>
        <begin position="79"/>
        <end position="93"/>
    </location>
</feature>
<feature type="region of interest" description="Disordered" evidence="1">
    <location>
        <begin position="63"/>
        <end position="178"/>
    </location>
</feature>
<sequence>MPTPVPAARQCLAPAAVTALDAVVTSARRRAHAQTTSLHLIASLLAPTAAPLLHDALVRARSAAYSPRNRRPPSPQPFEGDRCDRGGGMERRTRLTCGWMRGGKDSDRRGRSTNNYGKGGRSREQCLEACGAGRTGQLPQPAARGRRHRGQSRRRCRRRRQGHAHHQHQREQPVPNLK</sequence>
<evidence type="ECO:0000313" key="3">
    <source>
        <dbReference type="Proteomes" id="UP000604825"/>
    </source>
</evidence>
<gene>
    <name evidence="2" type="ORF">NCGR_LOCUS34079</name>
</gene>
<protein>
    <recommendedName>
        <fullName evidence="4">Clp R domain-containing protein</fullName>
    </recommendedName>
</protein>
<organism evidence="2 3">
    <name type="scientific">Miscanthus lutarioriparius</name>
    <dbReference type="NCBI Taxonomy" id="422564"/>
    <lineage>
        <taxon>Eukaryota</taxon>
        <taxon>Viridiplantae</taxon>
        <taxon>Streptophyta</taxon>
        <taxon>Embryophyta</taxon>
        <taxon>Tracheophyta</taxon>
        <taxon>Spermatophyta</taxon>
        <taxon>Magnoliopsida</taxon>
        <taxon>Liliopsida</taxon>
        <taxon>Poales</taxon>
        <taxon>Poaceae</taxon>
        <taxon>PACMAD clade</taxon>
        <taxon>Panicoideae</taxon>
        <taxon>Andropogonodae</taxon>
        <taxon>Andropogoneae</taxon>
        <taxon>Saccharinae</taxon>
        <taxon>Miscanthus</taxon>
    </lineage>
</organism>
<feature type="compositionally biased region" description="Basic residues" evidence="1">
    <location>
        <begin position="144"/>
        <end position="168"/>
    </location>
</feature>
<name>A0A811PWL7_9POAL</name>
<accession>A0A811PWL7</accession>
<evidence type="ECO:0000313" key="2">
    <source>
        <dbReference type="EMBL" id="CAD6250285.1"/>
    </source>
</evidence>
<evidence type="ECO:0008006" key="4">
    <source>
        <dbReference type="Google" id="ProtNLM"/>
    </source>
</evidence>
<comment type="caution">
    <text evidence="2">The sequence shown here is derived from an EMBL/GenBank/DDBJ whole genome shotgun (WGS) entry which is preliminary data.</text>
</comment>
<evidence type="ECO:0000256" key="1">
    <source>
        <dbReference type="SAM" id="MobiDB-lite"/>
    </source>
</evidence>
<dbReference type="AlphaFoldDB" id="A0A811PWL7"/>
<keyword evidence="3" id="KW-1185">Reference proteome</keyword>
<reference evidence="2" key="1">
    <citation type="submission" date="2020-10" db="EMBL/GenBank/DDBJ databases">
        <authorList>
            <person name="Han B."/>
            <person name="Lu T."/>
            <person name="Zhao Q."/>
            <person name="Huang X."/>
            <person name="Zhao Y."/>
        </authorList>
    </citation>
    <scope>NUCLEOTIDE SEQUENCE</scope>
</reference>
<dbReference type="EMBL" id="CAJGYO010000008">
    <property type="protein sequence ID" value="CAD6250285.1"/>
    <property type="molecule type" value="Genomic_DNA"/>
</dbReference>
<proteinExistence type="predicted"/>
<dbReference type="Proteomes" id="UP000604825">
    <property type="component" value="Unassembled WGS sequence"/>
</dbReference>